<dbReference type="InterPro" id="IPR056948">
    <property type="entry name" value="PNGaseA_N"/>
</dbReference>
<protein>
    <recommendedName>
        <fullName evidence="2">Peptide N-acetyl-beta-D-glucosaminyl asparaginase amidase A N-terminal domain-containing protein</fullName>
    </recommendedName>
</protein>
<keyword evidence="4" id="KW-1185">Reference proteome</keyword>
<proteinExistence type="predicted"/>
<dbReference type="Pfam" id="PF25156">
    <property type="entry name" value="PNGase_A_C"/>
    <property type="match status" value="1"/>
</dbReference>
<feature type="signal peptide" evidence="1">
    <location>
        <begin position="1"/>
        <end position="24"/>
    </location>
</feature>
<comment type="caution">
    <text evidence="3">The sequence shown here is derived from an EMBL/GenBank/DDBJ whole genome shotgun (WGS) entry which is preliminary data.</text>
</comment>
<dbReference type="Proteomes" id="UP001154282">
    <property type="component" value="Unassembled WGS sequence"/>
</dbReference>
<evidence type="ECO:0000259" key="2">
    <source>
        <dbReference type="Pfam" id="PF12222"/>
    </source>
</evidence>
<dbReference type="AlphaFoldDB" id="A0AAV0HNW5"/>
<organism evidence="3 4">
    <name type="scientific">Linum tenue</name>
    <dbReference type="NCBI Taxonomy" id="586396"/>
    <lineage>
        <taxon>Eukaryota</taxon>
        <taxon>Viridiplantae</taxon>
        <taxon>Streptophyta</taxon>
        <taxon>Embryophyta</taxon>
        <taxon>Tracheophyta</taxon>
        <taxon>Spermatophyta</taxon>
        <taxon>Magnoliopsida</taxon>
        <taxon>eudicotyledons</taxon>
        <taxon>Gunneridae</taxon>
        <taxon>Pentapetalae</taxon>
        <taxon>rosids</taxon>
        <taxon>fabids</taxon>
        <taxon>Malpighiales</taxon>
        <taxon>Linaceae</taxon>
        <taxon>Linum</taxon>
    </lineage>
</organism>
<dbReference type="PANTHER" id="PTHR31104">
    <property type="entry name" value="PEPTIDE-N4-(N-ACETYL-BETA-GLUCOSAMINYL)ASPARAGINE AMIDASE A PROTEIN"/>
    <property type="match status" value="1"/>
</dbReference>
<gene>
    <name evidence="3" type="ORF">LITE_LOCUS5252</name>
</gene>
<keyword evidence="1" id="KW-0732">Signal</keyword>
<dbReference type="InterPro" id="IPR021102">
    <property type="entry name" value="PNGase_A"/>
</dbReference>
<accession>A0AAV0HNW5</accession>
<evidence type="ECO:0000313" key="3">
    <source>
        <dbReference type="EMBL" id="CAI0386846.1"/>
    </source>
</evidence>
<evidence type="ECO:0000256" key="1">
    <source>
        <dbReference type="SAM" id="SignalP"/>
    </source>
</evidence>
<name>A0AAV0HNW5_9ROSI</name>
<feature type="chain" id="PRO_5043561153" description="Peptide N-acetyl-beta-D-glucosaminyl asparaginase amidase A N-terminal domain-containing protein" evidence="1">
    <location>
        <begin position="25"/>
        <end position="597"/>
    </location>
</feature>
<sequence>MSCFSFFSLLPLLLLLQTSIATVAHQDDLPNLHSHRSPSRRSSKPNTVFQVTKPIDIPNTVPCKQLLLEHDFGSTMGKPPVVVDYNGPPSHCASYNFSKIVLEWTGTCNGTQGHTIFGVWLDGVELIRSSPAQTPGLNVSVAWTARKDITRYSSLLLKKETQKLAVFLRNTIYSVFTGVYHITIGVSFYPSPNPEIITDNSGFEFVSNNIADLILPISRNVESKDGLWFPIENSADEKQIKEFKIPQNAYRAVLEVYVSPIDTDETWWSSYPAGFYSFNHKLLGGHGDGPFRDVAIRLDDVVVGAIWPYPVIFGAGNDMWNPVASIGCFDLPSYDIELTPFLGTLLNGGIHNLSFDIGNAVSVWYIDANLHIWLDHQSSKTTGELVSSNTEPLHLSSTMAMKGVVMESRVKAQRMISSQGWVQSSHGKITSHVTQMLHFTNNMYMAFDSVWNYSSRVEQFILSNDSISFVKNSSTVPNFLSFDSVKKFTISNKDEMVPSSTGGDGNDVQRTDIETGYDDEKTCNNFESGAVMTTTLKDKQIGNGVWIVKNFSWLDEVLDMKQLYNYKNVGDNSKVCYLRSIATSNATIVYDKEDVKC</sequence>
<dbReference type="Pfam" id="PF12222">
    <property type="entry name" value="PNGaseA"/>
    <property type="match status" value="1"/>
</dbReference>
<reference evidence="3" key="1">
    <citation type="submission" date="2022-08" db="EMBL/GenBank/DDBJ databases">
        <authorList>
            <person name="Gutierrez-Valencia J."/>
        </authorList>
    </citation>
    <scope>NUCLEOTIDE SEQUENCE</scope>
</reference>
<evidence type="ECO:0000313" key="4">
    <source>
        <dbReference type="Proteomes" id="UP001154282"/>
    </source>
</evidence>
<dbReference type="EMBL" id="CAMGYJ010000002">
    <property type="protein sequence ID" value="CAI0386846.1"/>
    <property type="molecule type" value="Genomic_DNA"/>
</dbReference>
<feature type="domain" description="Peptide N-acetyl-beta-D-glucosaminyl asparaginase amidase A N-terminal" evidence="2">
    <location>
        <begin position="59"/>
        <end position="390"/>
    </location>
</feature>